<evidence type="ECO:0000256" key="7">
    <source>
        <dbReference type="ARBA" id="ARBA00023242"/>
    </source>
</evidence>
<dbReference type="InterPro" id="IPR043164">
    <property type="entry name" value="Ribosomal_uL10-like_insert_sf"/>
</dbReference>
<dbReference type="Proteomes" id="UP001231189">
    <property type="component" value="Unassembled WGS sequence"/>
</dbReference>
<keyword evidence="7" id="KW-0539">Nucleus</keyword>
<proteinExistence type="inferred from homology"/>
<dbReference type="GO" id="GO:0005737">
    <property type="term" value="C:cytoplasm"/>
    <property type="evidence" value="ECO:0007669"/>
    <property type="project" value="UniProtKB-SubCell"/>
</dbReference>
<protein>
    <recommendedName>
        <fullName evidence="9">Cupin type-1 domain-containing protein</fullName>
    </recommendedName>
</protein>
<dbReference type="SUPFAM" id="SSF160369">
    <property type="entry name" value="Ribosomal protein L10-like"/>
    <property type="match status" value="1"/>
</dbReference>
<evidence type="ECO:0000256" key="6">
    <source>
        <dbReference type="ARBA" id="ARBA00022490"/>
    </source>
</evidence>
<keyword evidence="6" id="KW-0963">Cytoplasm</keyword>
<feature type="region of interest" description="Disordered" evidence="8">
    <location>
        <begin position="461"/>
        <end position="490"/>
    </location>
</feature>
<evidence type="ECO:0000256" key="8">
    <source>
        <dbReference type="SAM" id="MobiDB-lite"/>
    </source>
</evidence>
<dbReference type="Gene3D" id="2.60.120.10">
    <property type="entry name" value="Jelly Rolls"/>
    <property type="match status" value="2"/>
</dbReference>
<dbReference type="PANTHER" id="PTHR45841:SF1">
    <property type="entry name" value="MRNA TURNOVER PROTEIN 4 HOMOLOG"/>
    <property type="match status" value="1"/>
</dbReference>
<reference evidence="10" key="1">
    <citation type="submission" date="2023-07" db="EMBL/GenBank/DDBJ databases">
        <title>A chromosome-level genome assembly of Lolium multiflorum.</title>
        <authorList>
            <person name="Chen Y."/>
            <person name="Copetti D."/>
            <person name="Kolliker R."/>
            <person name="Studer B."/>
        </authorList>
    </citation>
    <scope>NUCLEOTIDE SEQUENCE</scope>
    <source>
        <strain evidence="10">02402/16</strain>
        <tissue evidence="10">Leaf</tissue>
    </source>
</reference>
<dbReference type="FunFam" id="3.30.70.1730:FF:000005">
    <property type="entry name" value="Ribosome assembly factor mrt4"/>
    <property type="match status" value="1"/>
</dbReference>
<dbReference type="InterPro" id="IPR014710">
    <property type="entry name" value="RmlC-like_jellyroll"/>
</dbReference>
<dbReference type="Pfam" id="PF00190">
    <property type="entry name" value="Cupin_1"/>
    <property type="match status" value="2"/>
</dbReference>
<dbReference type="CDD" id="cd02244">
    <property type="entry name" value="cupin_7S_vicilin-like_N"/>
    <property type="match status" value="1"/>
</dbReference>
<feature type="compositionally biased region" description="Basic and acidic residues" evidence="8">
    <location>
        <begin position="551"/>
        <end position="572"/>
    </location>
</feature>
<dbReference type="Pfam" id="PF00466">
    <property type="entry name" value="Ribosomal_L10"/>
    <property type="match status" value="1"/>
</dbReference>
<dbReference type="SUPFAM" id="SSF51182">
    <property type="entry name" value="RmlC-like cupins"/>
    <property type="match status" value="2"/>
</dbReference>
<evidence type="ECO:0000256" key="3">
    <source>
        <dbReference type="ARBA" id="ARBA00004496"/>
    </source>
</evidence>
<evidence type="ECO:0000256" key="2">
    <source>
        <dbReference type="ARBA" id="ARBA00004046"/>
    </source>
</evidence>
<dbReference type="GO" id="GO:0030687">
    <property type="term" value="C:preribosome, large subunit precursor"/>
    <property type="evidence" value="ECO:0007669"/>
    <property type="project" value="TreeGrafter"/>
</dbReference>
<dbReference type="Gene3D" id="3.30.70.1730">
    <property type="match status" value="1"/>
</dbReference>
<feature type="region of interest" description="Disordered" evidence="8">
    <location>
        <begin position="1"/>
        <end position="23"/>
    </location>
</feature>
<dbReference type="AlphaFoldDB" id="A0AAD8RT31"/>
<dbReference type="EMBL" id="JAUUTY010000005">
    <property type="protein sequence ID" value="KAK1629411.1"/>
    <property type="molecule type" value="Genomic_DNA"/>
</dbReference>
<comment type="function">
    <text evidence="2">Component of the ribosome assembly machinery. Nuclear paralog of the ribosomal protein P0, it binds pre-60S subunits at an early stage of assembly in the nucleolus, and is replaced by P0 in cytoplasmic pre-60S subunits and mature 80S ribosomes.</text>
</comment>
<organism evidence="10 11">
    <name type="scientific">Lolium multiflorum</name>
    <name type="common">Italian ryegrass</name>
    <name type="synonym">Lolium perenne subsp. multiflorum</name>
    <dbReference type="NCBI Taxonomy" id="4521"/>
    <lineage>
        <taxon>Eukaryota</taxon>
        <taxon>Viridiplantae</taxon>
        <taxon>Streptophyta</taxon>
        <taxon>Embryophyta</taxon>
        <taxon>Tracheophyta</taxon>
        <taxon>Spermatophyta</taxon>
        <taxon>Magnoliopsida</taxon>
        <taxon>Liliopsida</taxon>
        <taxon>Poales</taxon>
        <taxon>Poaceae</taxon>
        <taxon>BOP clade</taxon>
        <taxon>Pooideae</taxon>
        <taxon>Poodae</taxon>
        <taxon>Poeae</taxon>
        <taxon>Poeae Chloroplast Group 2 (Poeae type)</taxon>
        <taxon>Loliodinae</taxon>
        <taxon>Loliinae</taxon>
        <taxon>Lolium</taxon>
    </lineage>
</organism>
<feature type="region of interest" description="Disordered" evidence="8">
    <location>
        <begin position="551"/>
        <end position="579"/>
    </location>
</feature>
<name>A0AAD8RT31_LOLMU</name>
<comment type="function">
    <text evidence="1">Ribosomal protein P0 is the functional equivalent of E.coli protein L10.</text>
</comment>
<comment type="caution">
    <text evidence="10">The sequence shown here is derived from an EMBL/GenBank/DDBJ whole genome shotgun (WGS) entry which is preliminary data.</text>
</comment>
<comment type="subcellular location">
    <subcellularLocation>
        <location evidence="3">Cytoplasm</location>
    </subcellularLocation>
    <subcellularLocation>
        <location evidence="4">Nucleus</location>
        <location evidence="4">Nucleolus</location>
    </subcellularLocation>
</comment>
<dbReference type="InterPro" id="IPR043141">
    <property type="entry name" value="Ribosomal_uL10-like_sf"/>
</dbReference>
<dbReference type="InterPro" id="IPR006045">
    <property type="entry name" value="Cupin_1"/>
</dbReference>
<dbReference type="InterPro" id="IPR033867">
    <property type="entry name" value="Mrt4"/>
</dbReference>
<gene>
    <name evidence="10" type="ORF">QYE76_003726</name>
</gene>
<dbReference type="GO" id="GO:0003723">
    <property type="term" value="F:RNA binding"/>
    <property type="evidence" value="ECO:0007669"/>
    <property type="project" value="TreeGrafter"/>
</dbReference>
<evidence type="ECO:0000256" key="1">
    <source>
        <dbReference type="ARBA" id="ARBA00002200"/>
    </source>
</evidence>
<dbReference type="CDD" id="cd02245">
    <property type="entry name" value="cupin_7S_vicilin-like_C"/>
    <property type="match status" value="1"/>
</dbReference>
<dbReference type="InterPro" id="IPR011051">
    <property type="entry name" value="RmlC_Cupin_sf"/>
</dbReference>
<dbReference type="Gene3D" id="3.90.105.20">
    <property type="match status" value="1"/>
</dbReference>
<dbReference type="GO" id="GO:0005730">
    <property type="term" value="C:nucleolus"/>
    <property type="evidence" value="ECO:0007669"/>
    <property type="project" value="UniProtKB-SubCell"/>
</dbReference>
<dbReference type="CDD" id="cd05796">
    <property type="entry name" value="Ribosomal_P0_like"/>
    <property type="match status" value="1"/>
</dbReference>
<feature type="domain" description="Cupin type-1" evidence="9">
    <location>
        <begin position="290"/>
        <end position="438"/>
    </location>
</feature>
<feature type="domain" description="Cupin type-1" evidence="9">
    <location>
        <begin position="481"/>
        <end position="653"/>
    </location>
</feature>
<evidence type="ECO:0000256" key="5">
    <source>
        <dbReference type="ARBA" id="ARBA00008889"/>
    </source>
</evidence>
<dbReference type="GO" id="GO:0000027">
    <property type="term" value="P:ribosomal large subunit assembly"/>
    <property type="evidence" value="ECO:0007669"/>
    <property type="project" value="InterPro"/>
</dbReference>
<dbReference type="PANTHER" id="PTHR45841">
    <property type="entry name" value="MRNA TURNOVER PROTEIN 4 MRTO4"/>
    <property type="match status" value="1"/>
</dbReference>
<dbReference type="Pfam" id="PF17777">
    <property type="entry name" value="RL10P_insert"/>
    <property type="match status" value="1"/>
</dbReference>
<keyword evidence="11" id="KW-1185">Reference proteome</keyword>
<dbReference type="FunFam" id="3.90.105.20:FF:000004">
    <property type="entry name" value="Ribosome assembly factor mrt4"/>
    <property type="match status" value="1"/>
</dbReference>
<evidence type="ECO:0000259" key="9">
    <source>
        <dbReference type="SMART" id="SM00835"/>
    </source>
</evidence>
<dbReference type="InterPro" id="IPR001790">
    <property type="entry name" value="Ribosomal_uL10"/>
</dbReference>
<dbReference type="GO" id="GO:0000956">
    <property type="term" value="P:nuclear-transcribed mRNA catabolic process"/>
    <property type="evidence" value="ECO:0007669"/>
    <property type="project" value="TreeGrafter"/>
</dbReference>
<dbReference type="SMART" id="SM00835">
    <property type="entry name" value="Cupin_1"/>
    <property type="match status" value="2"/>
</dbReference>
<accession>A0AAD8RT31</accession>
<evidence type="ECO:0000313" key="10">
    <source>
        <dbReference type="EMBL" id="KAK1629411.1"/>
    </source>
</evidence>
<sequence length="681" mass="75827">MPKSKRNRAVTLSKTKKKPGLERKGKVVTEIKDAIERHSSAYVFTYNNMRNQKLKDLRDQLKSSSRIFLAGKKVMQIALGRSPADEAKTGLHKLSKYLQGNTGLLFTNLPRDDVERLFREFEGLDFARTGSIATETVELKEGPLEQFSHEMEPFIRKQGLPVRLNKGVVELIADHVVCEEGKPLSPEAAHTLRLLGVQMATFRLYLVCRWSSDDFEVYKEGLAQLTAASVAMKTSVARSPLVALVLCLSLSFGFASRDVEEVGWRRVEGRVEWGKGRSGNTGRPYYFGEESFREWSRTPLGHFKLLERFDDELLRGSVGDYRVTYLEMAPRAFLQPSHFDADEVLYVKEGEGVLVLLRKGRRESLCLREGDVMVIPAGSIMYFANTHRSKWLRVVMLLNYASFEEFFPVGGEGPDSYLSAFSDEVLQAAFNSRRDELERVFERQSKGEIWQASEEQIQELSRSCSRGGGGSGSKEEEIKPTSLLGQKPRYSNNNGRMHVITGDECRHLLDLDMEVSIANITSGSMMAPRYTTRATTIAVVVEGSGYFEMACPHKSDSGRSERREHGSEEQQRKKSRGYKQVTAQIKEGSVIMLPAGYPATFVAGNEGNLAVVCIGVGSGNDEEVFLAGGNSLLKQLDPPAKAIVFGEQGREAADRVIGAQTESVFLHGPQQQSRGGGVSDM</sequence>
<feature type="compositionally biased region" description="Basic residues" evidence="8">
    <location>
        <begin position="1"/>
        <end position="18"/>
    </location>
</feature>
<evidence type="ECO:0000313" key="11">
    <source>
        <dbReference type="Proteomes" id="UP001231189"/>
    </source>
</evidence>
<comment type="similarity">
    <text evidence="5">Belongs to the universal ribosomal protein uL10 family.</text>
</comment>
<evidence type="ECO:0000256" key="4">
    <source>
        <dbReference type="ARBA" id="ARBA00004604"/>
    </source>
</evidence>
<dbReference type="InterPro" id="IPR051742">
    <property type="entry name" value="Ribosome_Assembly_uL10"/>
</dbReference>
<dbReference type="GO" id="GO:0006364">
    <property type="term" value="P:rRNA processing"/>
    <property type="evidence" value="ECO:0007669"/>
    <property type="project" value="TreeGrafter"/>
</dbReference>
<dbReference type="InterPro" id="IPR040637">
    <property type="entry name" value="Ribosomal_uL10-like_insert"/>
</dbReference>